<evidence type="ECO:0000256" key="7">
    <source>
        <dbReference type="SAM" id="Phobius"/>
    </source>
</evidence>
<proteinExistence type="predicted"/>
<keyword evidence="5" id="KW-0968">Cytoplasmic vesicle</keyword>
<dbReference type="GO" id="GO:0031410">
    <property type="term" value="C:cytoplasmic vesicle"/>
    <property type="evidence" value="ECO:0007669"/>
    <property type="project" value="UniProtKB-KW"/>
</dbReference>
<protein>
    <submittedName>
        <fullName evidence="8">GH14552</fullName>
    </submittedName>
</protein>
<dbReference type="InterPro" id="IPR019013">
    <property type="entry name" value="Vma21"/>
</dbReference>
<name>B4IYZ2_DROGR</name>
<evidence type="ECO:0000256" key="1">
    <source>
        <dbReference type="ARBA" id="ARBA00022692"/>
    </source>
</evidence>
<evidence type="ECO:0000256" key="4">
    <source>
        <dbReference type="ARBA" id="ARBA00023136"/>
    </source>
</evidence>
<dbReference type="GO" id="GO:0070072">
    <property type="term" value="P:vacuolar proton-transporting V-type ATPase complex assembly"/>
    <property type="evidence" value="ECO:0007669"/>
    <property type="project" value="InterPro"/>
</dbReference>
<gene>
    <name evidence="8" type="primary">Dgri\GH14552</name>
    <name evidence="8" type="ORF">Dgri_GH14552</name>
</gene>
<keyword evidence="2" id="KW-0256">Endoplasmic reticulum</keyword>
<evidence type="ECO:0000313" key="8">
    <source>
        <dbReference type="EMBL" id="EDV97700.1"/>
    </source>
</evidence>
<keyword evidence="3 7" id="KW-1133">Transmembrane helix</keyword>
<evidence type="ECO:0000256" key="3">
    <source>
        <dbReference type="ARBA" id="ARBA00022989"/>
    </source>
</evidence>
<feature type="transmembrane region" description="Helical" evidence="7">
    <location>
        <begin position="37"/>
        <end position="59"/>
    </location>
</feature>
<dbReference type="InParanoid" id="B4IYZ2"/>
<dbReference type="KEGG" id="dgr:6557581"/>
<dbReference type="EMBL" id="CH916366">
    <property type="protein sequence ID" value="EDV97700.1"/>
    <property type="molecule type" value="Genomic_DNA"/>
</dbReference>
<sequence>MNTKSKKGNGGGGDAGHNKLSKQQSDDSKDYSALKVVLFYCSLIVFLPVVTFFALKGYVLERFFTMSEIKVNIGSAVGAVIALHIALGLYVYRAYFGGSKTQSKQD</sequence>
<evidence type="ECO:0000313" key="9">
    <source>
        <dbReference type="Proteomes" id="UP000001070"/>
    </source>
</evidence>
<evidence type="ECO:0000256" key="2">
    <source>
        <dbReference type="ARBA" id="ARBA00022824"/>
    </source>
</evidence>
<keyword evidence="9" id="KW-1185">Reference proteome</keyword>
<dbReference type="AlphaFoldDB" id="B4IYZ2"/>
<keyword evidence="4 7" id="KW-0472">Membrane</keyword>
<dbReference type="HOGENOM" id="CLU_143588_2_0_1"/>
<feature type="region of interest" description="Disordered" evidence="6">
    <location>
        <begin position="1"/>
        <end position="27"/>
    </location>
</feature>
<dbReference type="Proteomes" id="UP000001070">
    <property type="component" value="Unassembled WGS sequence"/>
</dbReference>
<dbReference type="FunCoup" id="B4IYZ2">
    <property type="interactions" value="1170"/>
</dbReference>
<dbReference type="STRING" id="7222.B4IYZ2"/>
<dbReference type="eggNOG" id="KOG4783">
    <property type="taxonomic scope" value="Eukaryota"/>
</dbReference>
<dbReference type="OMA" id="PYFRGNE"/>
<feature type="transmembrane region" description="Helical" evidence="7">
    <location>
        <begin position="71"/>
        <end position="92"/>
    </location>
</feature>
<dbReference type="Pfam" id="PF09446">
    <property type="entry name" value="VMA21"/>
    <property type="match status" value="1"/>
</dbReference>
<accession>B4IYZ2</accession>
<organism evidence="9">
    <name type="scientific">Drosophila grimshawi</name>
    <name type="common">Hawaiian fruit fly</name>
    <name type="synonym">Idiomyia grimshawi</name>
    <dbReference type="NCBI Taxonomy" id="7222"/>
    <lineage>
        <taxon>Eukaryota</taxon>
        <taxon>Metazoa</taxon>
        <taxon>Ecdysozoa</taxon>
        <taxon>Arthropoda</taxon>
        <taxon>Hexapoda</taxon>
        <taxon>Insecta</taxon>
        <taxon>Pterygota</taxon>
        <taxon>Neoptera</taxon>
        <taxon>Endopterygota</taxon>
        <taxon>Diptera</taxon>
        <taxon>Brachycera</taxon>
        <taxon>Muscomorpha</taxon>
        <taxon>Ephydroidea</taxon>
        <taxon>Drosophilidae</taxon>
        <taxon>Drosophila</taxon>
        <taxon>Hawaiian Drosophila</taxon>
    </lineage>
</organism>
<reference evidence="8 9" key="1">
    <citation type="journal article" date="2007" name="Nature">
        <title>Evolution of genes and genomes on the Drosophila phylogeny.</title>
        <authorList>
            <consortium name="Drosophila 12 Genomes Consortium"/>
            <person name="Clark A.G."/>
            <person name="Eisen M.B."/>
            <person name="Smith D.R."/>
            <person name="Bergman C.M."/>
            <person name="Oliver B."/>
            <person name="Markow T.A."/>
            <person name="Kaufman T.C."/>
            <person name="Kellis M."/>
            <person name="Gelbart W."/>
            <person name="Iyer V.N."/>
            <person name="Pollard D.A."/>
            <person name="Sackton T.B."/>
            <person name="Larracuente A.M."/>
            <person name="Singh N.D."/>
            <person name="Abad J.P."/>
            <person name="Abt D.N."/>
            <person name="Adryan B."/>
            <person name="Aguade M."/>
            <person name="Akashi H."/>
            <person name="Anderson W.W."/>
            <person name="Aquadro C.F."/>
            <person name="Ardell D.H."/>
            <person name="Arguello R."/>
            <person name="Artieri C.G."/>
            <person name="Barbash D.A."/>
            <person name="Barker D."/>
            <person name="Barsanti P."/>
            <person name="Batterham P."/>
            <person name="Batzoglou S."/>
            <person name="Begun D."/>
            <person name="Bhutkar A."/>
            <person name="Blanco E."/>
            <person name="Bosak S.A."/>
            <person name="Bradley R.K."/>
            <person name="Brand A.D."/>
            <person name="Brent M.R."/>
            <person name="Brooks A.N."/>
            <person name="Brown R.H."/>
            <person name="Butlin R.K."/>
            <person name="Caggese C."/>
            <person name="Calvi B.R."/>
            <person name="Bernardo de Carvalho A."/>
            <person name="Caspi A."/>
            <person name="Castrezana S."/>
            <person name="Celniker S.E."/>
            <person name="Chang J.L."/>
            <person name="Chapple C."/>
            <person name="Chatterji S."/>
            <person name="Chinwalla A."/>
            <person name="Civetta A."/>
            <person name="Clifton S.W."/>
            <person name="Comeron J.M."/>
            <person name="Costello J.C."/>
            <person name="Coyne J.A."/>
            <person name="Daub J."/>
            <person name="David R.G."/>
            <person name="Delcher A.L."/>
            <person name="Delehaunty K."/>
            <person name="Do C.B."/>
            <person name="Ebling H."/>
            <person name="Edwards K."/>
            <person name="Eickbush T."/>
            <person name="Evans J.D."/>
            <person name="Filipski A."/>
            <person name="Findeiss S."/>
            <person name="Freyhult E."/>
            <person name="Fulton L."/>
            <person name="Fulton R."/>
            <person name="Garcia A.C."/>
            <person name="Gardiner A."/>
            <person name="Garfield D.A."/>
            <person name="Garvin B.E."/>
            <person name="Gibson G."/>
            <person name="Gilbert D."/>
            <person name="Gnerre S."/>
            <person name="Godfrey J."/>
            <person name="Good R."/>
            <person name="Gotea V."/>
            <person name="Gravely B."/>
            <person name="Greenberg A.J."/>
            <person name="Griffiths-Jones S."/>
            <person name="Gross S."/>
            <person name="Guigo R."/>
            <person name="Gustafson E.A."/>
            <person name="Haerty W."/>
            <person name="Hahn M.W."/>
            <person name="Halligan D.L."/>
            <person name="Halpern A.L."/>
            <person name="Halter G.M."/>
            <person name="Han M.V."/>
            <person name="Heger A."/>
            <person name="Hillier L."/>
            <person name="Hinrichs A.S."/>
            <person name="Holmes I."/>
            <person name="Hoskins R.A."/>
            <person name="Hubisz M.J."/>
            <person name="Hultmark D."/>
            <person name="Huntley M.A."/>
            <person name="Jaffe D.B."/>
            <person name="Jagadeeshan S."/>
            <person name="Jeck W.R."/>
            <person name="Johnson J."/>
            <person name="Jones C.D."/>
            <person name="Jordan W.C."/>
            <person name="Karpen G.H."/>
            <person name="Kataoka E."/>
            <person name="Keightley P.D."/>
            <person name="Kheradpour P."/>
            <person name="Kirkness E.F."/>
            <person name="Koerich L.B."/>
            <person name="Kristiansen K."/>
            <person name="Kudrna D."/>
            <person name="Kulathinal R.J."/>
            <person name="Kumar S."/>
            <person name="Kwok R."/>
            <person name="Lander E."/>
            <person name="Langley C.H."/>
            <person name="Lapoint R."/>
            <person name="Lazzaro B.P."/>
            <person name="Lee S.J."/>
            <person name="Levesque L."/>
            <person name="Li R."/>
            <person name="Lin C.F."/>
            <person name="Lin M.F."/>
            <person name="Lindblad-Toh K."/>
            <person name="Llopart A."/>
            <person name="Long M."/>
            <person name="Low L."/>
            <person name="Lozovsky E."/>
            <person name="Lu J."/>
            <person name="Luo M."/>
            <person name="Machado C.A."/>
            <person name="Makalowski W."/>
            <person name="Marzo M."/>
            <person name="Matsuda M."/>
            <person name="Matzkin L."/>
            <person name="McAllister B."/>
            <person name="McBride C.S."/>
            <person name="McKernan B."/>
            <person name="McKernan K."/>
            <person name="Mendez-Lago M."/>
            <person name="Minx P."/>
            <person name="Mollenhauer M.U."/>
            <person name="Montooth K."/>
            <person name="Mount S.M."/>
            <person name="Mu X."/>
            <person name="Myers E."/>
            <person name="Negre B."/>
            <person name="Newfeld S."/>
            <person name="Nielsen R."/>
            <person name="Noor M.A."/>
            <person name="O'Grady P."/>
            <person name="Pachter L."/>
            <person name="Papaceit M."/>
            <person name="Parisi M.J."/>
            <person name="Parisi M."/>
            <person name="Parts L."/>
            <person name="Pedersen J.S."/>
            <person name="Pesole G."/>
            <person name="Phillippy A.M."/>
            <person name="Ponting C.P."/>
            <person name="Pop M."/>
            <person name="Porcelli D."/>
            <person name="Powell J.R."/>
            <person name="Prohaska S."/>
            <person name="Pruitt K."/>
            <person name="Puig M."/>
            <person name="Quesneville H."/>
            <person name="Ram K.R."/>
            <person name="Rand D."/>
            <person name="Rasmussen M.D."/>
            <person name="Reed L.K."/>
            <person name="Reenan R."/>
            <person name="Reily A."/>
            <person name="Remington K.A."/>
            <person name="Rieger T.T."/>
            <person name="Ritchie M.G."/>
            <person name="Robin C."/>
            <person name="Rogers Y.H."/>
            <person name="Rohde C."/>
            <person name="Rozas J."/>
            <person name="Rubenfield M.J."/>
            <person name="Ruiz A."/>
            <person name="Russo S."/>
            <person name="Salzberg S.L."/>
            <person name="Sanchez-Gracia A."/>
            <person name="Saranga D.J."/>
            <person name="Sato H."/>
            <person name="Schaeffer S.W."/>
            <person name="Schatz M.C."/>
            <person name="Schlenke T."/>
            <person name="Schwartz R."/>
            <person name="Segarra C."/>
            <person name="Singh R.S."/>
            <person name="Sirot L."/>
            <person name="Sirota M."/>
            <person name="Sisneros N.B."/>
            <person name="Smith C.D."/>
            <person name="Smith T.F."/>
            <person name="Spieth J."/>
            <person name="Stage D.E."/>
            <person name="Stark A."/>
            <person name="Stephan W."/>
            <person name="Strausberg R.L."/>
            <person name="Strempel S."/>
            <person name="Sturgill D."/>
            <person name="Sutton G."/>
            <person name="Sutton G.G."/>
            <person name="Tao W."/>
            <person name="Teichmann S."/>
            <person name="Tobari Y.N."/>
            <person name="Tomimura Y."/>
            <person name="Tsolas J.M."/>
            <person name="Valente V.L."/>
            <person name="Venter E."/>
            <person name="Venter J.C."/>
            <person name="Vicario S."/>
            <person name="Vieira F.G."/>
            <person name="Vilella A.J."/>
            <person name="Villasante A."/>
            <person name="Walenz B."/>
            <person name="Wang J."/>
            <person name="Wasserman M."/>
            <person name="Watts T."/>
            <person name="Wilson D."/>
            <person name="Wilson R.K."/>
            <person name="Wing R.A."/>
            <person name="Wolfner M.F."/>
            <person name="Wong A."/>
            <person name="Wong G.K."/>
            <person name="Wu C.I."/>
            <person name="Wu G."/>
            <person name="Yamamoto D."/>
            <person name="Yang H.P."/>
            <person name="Yang S.P."/>
            <person name="Yorke J.A."/>
            <person name="Yoshida K."/>
            <person name="Zdobnov E."/>
            <person name="Zhang P."/>
            <person name="Zhang Y."/>
            <person name="Zimin A.V."/>
            <person name="Baldwin J."/>
            <person name="Abdouelleil A."/>
            <person name="Abdulkadir J."/>
            <person name="Abebe A."/>
            <person name="Abera B."/>
            <person name="Abreu J."/>
            <person name="Acer S.C."/>
            <person name="Aftuck L."/>
            <person name="Alexander A."/>
            <person name="An P."/>
            <person name="Anderson E."/>
            <person name="Anderson S."/>
            <person name="Arachi H."/>
            <person name="Azer M."/>
            <person name="Bachantsang P."/>
            <person name="Barry A."/>
            <person name="Bayul T."/>
            <person name="Berlin A."/>
            <person name="Bessette D."/>
            <person name="Bloom T."/>
            <person name="Blye J."/>
            <person name="Boguslavskiy L."/>
            <person name="Bonnet C."/>
            <person name="Boukhgalter B."/>
            <person name="Bourzgui I."/>
            <person name="Brown A."/>
            <person name="Cahill P."/>
            <person name="Channer S."/>
            <person name="Cheshatsang Y."/>
            <person name="Chuda L."/>
            <person name="Citroen M."/>
            <person name="Collymore A."/>
            <person name="Cooke P."/>
            <person name="Costello M."/>
            <person name="D'Aco K."/>
            <person name="Daza R."/>
            <person name="De Haan G."/>
            <person name="DeGray S."/>
            <person name="DeMaso C."/>
            <person name="Dhargay N."/>
            <person name="Dooley K."/>
            <person name="Dooley E."/>
            <person name="Doricent M."/>
            <person name="Dorje P."/>
            <person name="Dorjee K."/>
            <person name="Dupes A."/>
            <person name="Elong R."/>
            <person name="Falk J."/>
            <person name="Farina A."/>
            <person name="Faro S."/>
            <person name="Ferguson D."/>
            <person name="Fisher S."/>
            <person name="Foley C.D."/>
            <person name="Franke A."/>
            <person name="Friedrich D."/>
            <person name="Gadbois L."/>
            <person name="Gearin G."/>
            <person name="Gearin C.R."/>
            <person name="Giannoukos G."/>
            <person name="Goode T."/>
            <person name="Graham J."/>
            <person name="Grandbois E."/>
            <person name="Grewal S."/>
            <person name="Gyaltsen K."/>
            <person name="Hafez N."/>
            <person name="Hagos B."/>
            <person name="Hall J."/>
            <person name="Henson C."/>
            <person name="Hollinger A."/>
            <person name="Honan T."/>
            <person name="Huard M.D."/>
            <person name="Hughes L."/>
            <person name="Hurhula B."/>
            <person name="Husby M.E."/>
            <person name="Kamat A."/>
            <person name="Kanga B."/>
            <person name="Kashin S."/>
            <person name="Khazanovich D."/>
            <person name="Kisner P."/>
            <person name="Lance K."/>
            <person name="Lara M."/>
            <person name="Lee W."/>
            <person name="Lennon N."/>
            <person name="Letendre F."/>
            <person name="LeVine R."/>
            <person name="Lipovsky A."/>
            <person name="Liu X."/>
            <person name="Liu J."/>
            <person name="Liu S."/>
            <person name="Lokyitsang T."/>
            <person name="Lokyitsang Y."/>
            <person name="Lubonja R."/>
            <person name="Lui A."/>
            <person name="MacDonald P."/>
            <person name="Magnisalis V."/>
            <person name="Maru K."/>
            <person name="Matthews C."/>
            <person name="McCusker W."/>
            <person name="McDonough S."/>
            <person name="Mehta T."/>
            <person name="Meldrim J."/>
            <person name="Meneus L."/>
            <person name="Mihai O."/>
            <person name="Mihalev A."/>
            <person name="Mihova T."/>
            <person name="Mittelman R."/>
            <person name="Mlenga V."/>
            <person name="Montmayeur A."/>
            <person name="Mulrain L."/>
            <person name="Navidi A."/>
            <person name="Naylor J."/>
            <person name="Negash T."/>
            <person name="Nguyen T."/>
            <person name="Nguyen N."/>
            <person name="Nicol R."/>
            <person name="Norbu C."/>
            <person name="Norbu N."/>
            <person name="Novod N."/>
            <person name="O'Neill B."/>
            <person name="Osman S."/>
            <person name="Markiewicz E."/>
            <person name="Oyono O.L."/>
            <person name="Patti C."/>
            <person name="Phunkhang P."/>
            <person name="Pierre F."/>
            <person name="Priest M."/>
            <person name="Raghuraman S."/>
            <person name="Rege F."/>
            <person name="Reyes R."/>
            <person name="Rise C."/>
            <person name="Rogov P."/>
            <person name="Ross K."/>
            <person name="Ryan E."/>
            <person name="Settipalli S."/>
            <person name="Shea T."/>
            <person name="Sherpa N."/>
            <person name="Shi L."/>
            <person name="Shih D."/>
            <person name="Sparrow T."/>
            <person name="Spaulding J."/>
            <person name="Stalker J."/>
            <person name="Stange-Thomann N."/>
            <person name="Stavropoulos S."/>
            <person name="Stone C."/>
            <person name="Strader C."/>
            <person name="Tesfaye S."/>
            <person name="Thomson T."/>
            <person name="Thoulutsang Y."/>
            <person name="Thoulutsang D."/>
            <person name="Topham K."/>
            <person name="Topping I."/>
            <person name="Tsamla T."/>
            <person name="Vassiliev H."/>
            <person name="Vo A."/>
            <person name="Wangchuk T."/>
            <person name="Wangdi T."/>
            <person name="Weiand M."/>
            <person name="Wilkinson J."/>
            <person name="Wilson A."/>
            <person name="Yadav S."/>
            <person name="Young G."/>
            <person name="Yu Q."/>
            <person name="Zembek L."/>
            <person name="Zhong D."/>
            <person name="Zimmer A."/>
            <person name="Zwirko Z."/>
            <person name="Jaffe D.B."/>
            <person name="Alvarez P."/>
            <person name="Brockman W."/>
            <person name="Butler J."/>
            <person name="Chin C."/>
            <person name="Gnerre S."/>
            <person name="Grabherr M."/>
            <person name="Kleber M."/>
            <person name="Mauceli E."/>
            <person name="MacCallum I."/>
        </authorList>
    </citation>
    <scope>NUCLEOTIDE SEQUENCE [LARGE SCALE GENOMIC DNA]</scope>
    <source>
        <strain evidence="9">Tucson 15287-2541.00</strain>
    </source>
</reference>
<dbReference type="PhylomeDB" id="B4IYZ2"/>
<keyword evidence="1 7" id="KW-0812">Transmembrane</keyword>
<evidence type="ECO:0000256" key="6">
    <source>
        <dbReference type="SAM" id="MobiDB-lite"/>
    </source>
</evidence>
<dbReference type="OrthoDB" id="160405at2759"/>
<evidence type="ECO:0000256" key="5">
    <source>
        <dbReference type="ARBA" id="ARBA00023329"/>
    </source>
</evidence>